<reference evidence="1" key="1">
    <citation type="submission" date="2021-04" db="EMBL/GenBank/DDBJ databases">
        <authorList>
            <person name="Rodrigo-Torres L."/>
            <person name="Arahal R. D."/>
            <person name="Lucena T."/>
        </authorList>
    </citation>
    <scope>NUCLEOTIDE SEQUENCE</scope>
    <source>
        <strain evidence="1">AS29M-1</strain>
    </source>
</reference>
<accession>A0A916JM11</accession>
<keyword evidence="2" id="KW-1185">Reference proteome</keyword>
<protein>
    <submittedName>
        <fullName evidence="1">Uncharacterized protein</fullName>
    </submittedName>
</protein>
<name>A0A916JM11_9FLAO</name>
<dbReference type="EMBL" id="OU015584">
    <property type="protein sequence ID" value="CAG5082015.1"/>
    <property type="molecule type" value="Genomic_DNA"/>
</dbReference>
<evidence type="ECO:0000313" key="1">
    <source>
        <dbReference type="EMBL" id="CAG5082015.1"/>
    </source>
</evidence>
<sequence length="38" mass="4421">MHDNVRFYVKEITALLISPTIYSAYSENIYNPIESSQL</sequence>
<dbReference type="KEGG" id="ptan:CRYO30217_01786"/>
<dbReference type="Proteomes" id="UP000683507">
    <property type="component" value="Chromosome"/>
</dbReference>
<proteinExistence type="predicted"/>
<evidence type="ECO:0000313" key="2">
    <source>
        <dbReference type="Proteomes" id="UP000683507"/>
    </source>
</evidence>
<gene>
    <name evidence="1" type="ORF">CRYO30217_01786</name>
</gene>
<organism evidence="1 2">
    <name type="scientific">Parvicella tangerina</name>
    <dbReference type="NCBI Taxonomy" id="2829795"/>
    <lineage>
        <taxon>Bacteria</taxon>
        <taxon>Pseudomonadati</taxon>
        <taxon>Bacteroidota</taxon>
        <taxon>Flavobacteriia</taxon>
        <taxon>Flavobacteriales</taxon>
        <taxon>Parvicellaceae</taxon>
        <taxon>Parvicella</taxon>
    </lineage>
</organism>
<dbReference type="AlphaFoldDB" id="A0A916JM11"/>